<dbReference type="PANTHER" id="PTHR31252">
    <property type="entry name" value="DUF4419 DOMAIN-CONTAINING PROTEIN"/>
    <property type="match status" value="1"/>
</dbReference>
<organism evidence="2 3">
    <name type="scientific">Penicillium capsulatum</name>
    <dbReference type="NCBI Taxonomy" id="69766"/>
    <lineage>
        <taxon>Eukaryota</taxon>
        <taxon>Fungi</taxon>
        <taxon>Dikarya</taxon>
        <taxon>Ascomycota</taxon>
        <taxon>Pezizomycotina</taxon>
        <taxon>Eurotiomycetes</taxon>
        <taxon>Eurotiomycetidae</taxon>
        <taxon>Eurotiales</taxon>
        <taxon>Aspergillaceae</taxon>
        <taxon>Penicillium</taxon>
    </lineage>
</organism>
<gene>
    <name evidence="2" type="ORF">N7492_008541</name>
</gene>
<dbReference type="AlphaFoldDB" id="A0A9W9HPX6"/>
<keyword evidence="3" id="KW-1185">Reference proteome</keyword>
<evidence type="ECO:0000313" key="2">
    <source>
        <dbReference type="EMBL" id="KAJ5155738.1"/>
    </source>
</evidence>
<evidence type="ECO:0000313" key="3">
    <source>
        <dbReference type="Proteomes" id="UP001146351"/>
    </source>
</evidence>
<protein>
    <recommendedName>
        <fullName evidence="4">DUF4419 domain-containing protein</fullName>
    </recommendedName>
</protein>
<dbReference type="InterPro" id="IPR025533">
    <property type="entry name" value="DUF4419"/>
</dbReference>
<evidence type="ECO:0008006" key="4">
    <source>
        <dbReference type="Google" id="ProtNLM"/>
    </source>
</evidence>
<keyword evidence="1" id="KW-0175">Coiled coil</keyword>
<accession>A0A9W9HPX6</accession>
<sequence>MPVTLKTSDNEPVAWKGRRSENAEDFLACACESEYYRFRRVLQSSFSNDPQRHISPSTHGLVHAVWNAYSDHHNLILRPEDVWFSILVQLSFYINAHAEELRAQFVAHSGQKHLKVTGGGSLATVDVGELAIRLTELVQENVADPKLRTWMMPSFSTTTRSDEIVAAVIMMGTMQKYFSYEMEMVCGIPSVTLLGEKEDWEQLRSKIEKISTFGEEPSQFASLLKPILDNFVASFDDSPSSDIQEFWNRCVHLDCMASGADYLTGWVTVFCFWDAEGNSIYNDGNPRVDTEDIPAACVSVPVKVNDNGCELETSMVAGVVGIEASSRGNGQASDGEAERNWIQPFSGWWMFEELSQEELGEKKEKDRLEEEARNQEMEKLLEELRMKRAAQRELD</sequence>
<comment type="caution">
    <text evidence="2">The sequence shown here is derived from an EMBL/GenBank/DDBJ whole genome shotgun (WGS) entry which is preliminary data.</text>
</comment>
<evidence type="ECO:0000256" key="1">
    <source>
        <dbReference type="SAM" id="Coils"/>
    </source>
</evidence>
<reference evidence="2" key="1">
    <citation type="submission" date="2022-11" db="EMBL/GenBank/DDBJ databases">
        <authorList>
            <person name="Petersen C."/>
        </authorList>
    </citation>
    <scope>NUCLEOTIDE SEQUENCE</scope>
    <source>
        <strain evidence="2">IBT 21917</strain>
    </source>
</reference>
<dbReference type="EMBL" id="JAPQKO010000006">
    <property type="protein sequence ID" value="KAJ5155738.1"/>
    <property type="molecule type" value="Genomic_DNA"/>
</dbReference>
<feature type="coiled-coil region" evidence="1">
    <location>
        <begin position="351"/>
        <end position="394"/>
    </location>
</feature>
<dbReference type="OrthoDB" id="9978173at2759"/>
<proteinExistence type="predicted"/>
<name>A0A9W9HPX6_9EURO</name>
<dbReference type="PANTHER" id="PTHR31252:SF11">
    <property type="entry name" value="DUF4419 DOMAIN-CONTAINING PROTEIN"/>
    <property type="match status" value="1"/>
</dbReference>
<dbReference type="Pfam" id="PF14388">
    <property type="entry name" value="DUF4419"/>
    <property type="match status" value="1"/>
</dbReference>
<reference evidence="2" key="2">
    <citation type="journal article" date="2023" name="IMA Fungus">
        <title>Comparative genomic study of the Penicillium genus elucidates a diverse pangenome and 15 lateral gene transfer events.</title>
        <authorList>
            <person name="Petersen C."/>
            <person name="Sorensen T."/>
            <person name="Nielsen M.R."/>
            <person name="Sondergaard T.E."/>
            <person name="Sorensen J.L."/>
            <person name="Fitzpatrick D.A."/>
            <person name="Frisvad J.C."/>
            <person name="Nielsen K.L."/>
        </authorList>
    </citation>
    <scope>NUCLEOTIDE SEQUENCE</scope>
    <source>
        <strain evidence="2">IBT 21917</strain>
    </source>
</reference>
<dbReference type="Proteomes" id="UP001146351">
    <property type="component" value="Unassembled WGS sequence"/>
</dbReference>